<dbReference type="InterPro" id="IPR006020">
    <property type="entry name" value="PTB/PI_dom"/>
</dbReference>
<dbReference type="GO" id="GO:0005737">
    <property type="term" value="C:cytoplasm"/>
    <property type="evidence" value="ECO:0007669"/>
    <property type="project" value="UniProtKB-ARBA"/>
</dbReference>
<dbReference type="InterPro" id="IPR021785">
    <property type="entry name" value="DUF3350"/>
</dbReference>
<keyword evidence="3" id="KW-0597">Phosphoprotein</keyword>
<dbReference type="Gene3D" id="1.10.472.80">
    <property type="entry name" value="Ypt/Rab-GAP domain of gyp1p, domain 3"/>
    <property type="match status" value="1"/>
</dbReference>
<dbReference type="PANTHER" id="PTHR47219">
    <property type="entry name" value="RAB GTPASE-ACTIVATING PROTEIN 1-LIKE"/>
    <property type="match status" value="1"/>
</dbReference>
<evidence type="ECO:0000256" key="6">
    <source>
        <dbReference type="ARBA" id="ARBA00072011"/>
    </source>
</evidence>
<evidence type="ECO:0000256" key="1">
    <source>
        <dbReference type="ARBA" id="ARBA00004123"/>
    </source>
</evidence>
<keyword evidence="7" id="KW-0175">Coiled coil</keyword>
<dbReference type="PANTHER" id="PTHR47219:SF18">
    <property type="entry name" value="TBC1 DOMAIN FAMILY MEMBER 1 ISOFORM X1"/>
    <property type="match status" value="1"/>
</dbReference>
<evidence type="ECO:0000256" key="3">
    <source>
        <dbReference type="ARBA" id="ARBA00022553"/>
    </source>
</evidence>
<comment type="function">
    <text evidence="5">May act as a GTPase-activating protein for Rab family protein(s). May play a role in the cell cycle and differentiation of various tissues. Involved in the trafficking and translocation of GLUT4-containing vesicles and insulin-stimulated glucose uptake into cells.</text>
</comment>
<evidence type="ECO:0000256" key="2">
    <source>
        <dbReference type="ARBA" id="ARBA00022468"/>
    </source>
</evidence>
<comment type="subcellular location">
    <subcellularLocation>
        <location evidence="1">Nucleus</location>
    </subcellularLocation>
</comment>
<dbReference type="SUPFAM" id="SSF50729">
    <property type="entry name" value="PH domain-like"/>
    <property type="match status" value="2"/>
</dbReference>
<dbReference type="FunFam" id="1.10.10.2750:FF:000001">
    <property type="entry name" value="TBC1 domain family member 1 isoform X2"/>
    <property type="match status" value="1"/>
</dbReference>
<dbReference type="GO" id="GO:0005634">
    <property type="term" value="C:nucleus"/>
    <property type="evidence" value="ECO:0007669"/>
    <property type="project" value="UniProtKB-SubCell"/>
</dbReference>
<dbReference type="OrthoDB" id="295078at2759"/>
<dbReference type="PROSITE" id="PS01179">
    <property type="entry name" value="PID"/>
    <property type="match status" value="1"/>
</dbReference>
<organism evidence="11">
    <name type="scientific">Castor canadensis</name>
    <name type="common">American beaver</name>
    <dbReference type="NCBI Taxonomy" id="51338"/>
    <lineage>
        <taxon>Eukaryota</taxon>
        <taxon>Metazoa</taxon>
        <taxon>Chordata</taxon>
        <taxon>Craniata</taxon>
        <taxon>Vertebrata</taxon>
        <taxon>Euteleostomi</taxon>
        <taxon>Mammalia</taxon>
        <taxon>Eutheria</taxon>
        <taxon>Euarchontoglires</taxon>
        <taxon>Glires</taxon>
        <taxon>Rodentia</taxon>
        <taxon>Castorimorpha</taxon>
        <taxon>Castoridae</taxon>
        <taxon>Castor</taxon>
    </lineage>
</organism>
<dbReference type="PROSITE" id="PS50086">
    <property type="entry name" value="TBC_RABGAP"/>
    <property type="match status" value="1"/>
</dbReference>
<dbReference type="FunFam" id="2.30.29.30:FF:000076">
    <property type="entry name" value="TBC1 domain family member 4 isoform X1"/>
    <property type="match status" value="1"/>
</dbReference>
<dbReference type="CDD" id="cd00934">
    <property type="entry name" value="PTB"/>
    <property type="match status" value="1"/>
</dbReference>
<dbReference type="FunFam" id="1.10.8.270:FF:000001">
    <property type="entry name" value="TBC1 domain family member 1"/>
    <property type="match status" value="1"/>
</dbReference>
<evidence type="ECO:0000256" key="8">
    <source>
        <dbReference type="SAM" id="MobiDB-lite"/>
    </source>
</evidence>
<dbReference type="InterPro" id="IPR011993">
    <property type="entry name" value="PH-like_dom_sf"/>
</dbReference>
<dbReference type="InterPro" id="IPR035969">
    <property type="entry name" value="Rab-GAP_TBC_sf"/>
</dbReference>
<dbReference type="SMART" id="SM00164">
    <property type="entry name" value="TBC"/>
    <property type="match status" value="1"/>
</dbReference>
<dbReference type="AlphaFoldDB" id="A0A8C0WT06"/>
<protein>
    <recommendedName>
        <fullName evidence="6">TBC1 domain family member 1</fullName>
    </recommendedName>
</protein>
<dbReference type="GeneID" id="109685158"/>
<proteinExistence type="predicted"/>
<dbReference type="Pfam" id="PF00566">
    <property type="entry name" value="RabGAP-TBC"/>
    <property type="match status" value="1"/>
</dbReference>
<evidence type="ECO:0000259" key="9">
    <source>
        <dbReference type="PROSITE" id="PS01179"/>
    </source>
</evidence>
<dbReference type="SUPFAM" id="SSF47923">
    <property type="entry name" value="Ypt/Rab-GAP domain of gyp1p"/>
    <property type="match status" value="2"/>
</dbReference>
<dbReference type="FunFam" id="2.30.29.30:FF:000165">
    <property type="entry name" value="TBC1 domain family member 1 isoform X1"/>
    <property type="match status" value="1"/>
</dbReference>
<dbReference type="Pfam" id="PF00640">
    <property type="entry name" value="PID"/>
    <property type="match status" value="1"/>
</dbReference>
<gene>
    <name evidence="11" type="primary">Tbc1d1</name>
</gene>
<feature type="compositionally biased region" description="Low complexity" evidence="8">
    <location>
        <begin position="525"/>
        <end position="542"/>
    </location>
</feature>
<dbReference type="InterPro" id="IPR050302">
    <property type="entry name" value="Rab_GAP_TBC_domain"/>
</dbReference>
<dbReference type="CTD" id="23216"/>
<accession>A0A8C0WT06</accession>
<evidence type="ECO:0000259" key="10">
    <source>
        <dbReference type="PROSITE" id="PS50086"/>
    </source>
</evidence>
<feature type="coiled-coil region" evidence="7">
    <location>
        <begin position="1080"/>
        <end position="1149"/>
    </location>
</feature>
<dbReference type="CDD" id="cd01269">
    <property type="entry name" value="PTB_TBC1D1_like"/>
    <property type="match status" value="1"/>
</dbReference>
<feature type="region of interest" description="Disordered" evidence="8">
    <location>
        <begin position="515"/>
        <end position="554"/>
    </location>
</feature>
<evidence type="ECO:0000256" key="5">
    <source>
        <dbReference type="ARBA" id="ARBA00055418"/>
    </source>
</evidence>
<dbReference type="Gene3D" id="1.10.10.2750">
    <property type="match status" value="1"/>
</dbReference>
<name>A0A8C0WT06_CASCN</name>
<dbReference type="Pfam" id="PF11830">
    <property type="entry name" value="DUF3350"/>
    <property type="match status" value="1"/>
</dbReference>
<keyword evidence="4" id="KW-0539">Nucleus</keyword>
<reference evidence="11" key="1">
    <citation type="submission" date="2023-09" db="UniProtKB">
        <authorList>
            <consortium name="Ensembl"/>
        </authorList>
    </citation>
    <scope>IDENTIFICATION</scope>
</reference>
<dbReference type="Gene3D" id="2.30.29.30">
    <property type="entry name" value="Pleckstrin-homology domain (PH domain)/Phosphotyrosine-binding domain (PTB)"/>
    <property type="match status" value="2"/>
</dbReference>
<dbReference type="SMART" id="SM00462">
    <property type="entry name" value="PTB"/>
    <property type="match status" value="2"/>
</dbReference>
<feature type="domain" description="Rab-GAP TBC" evidence="10">
    <location>
        <begin position="800"/>
        <end position="994"/>
    </location>
</feature>
<dbReference type="InterPro" id="IPR000195">
    <property type="entry name" value="Rab-GAP-TBC_dom"/>
</dbReference>
<evidence type="ECO:0000313" key="11">
    <source>
        <dbReference type="Ensembl" id="ENSCCNP00000015063.1"/>
    </source>
</evidence>
<evidence type="ECO:0000256" key="4">
    <source>
        <dbReference type="ARBA" id="ARBA00023242"/>
    </source>
</evidence>
<evidence type="ECO:0000256" key="7">
    <source>
        <dbReference type="SAM" id="Coils"/>
    </source>
</evidence>
<keyword evidence="2" id="KW-0343">GTPase activation</keyword>
<dbReference type="FunFam" id="1.10.472.80:FF:000003">
    <property type="entry name" value="Putative TBC1 domain family member 1"/>
    <property type="match status" value="1"/>
</dbReference>
<dbReference type="Ensembl" id="ENSCCNT00000019695.1">
    <property type="protein sequence ID" value="ENSCCNP00000015063.1"/>
    <property type="gene ID" value="ENSCCNG00000015455.1"/>
</dbReference>
<feature type="domain" description="PID" evidence="9">
    <location>
        <begin position="295"/>
        <end position="374"/>
    </location>
</feature>
<dbReference type="Gene3D" id="1.10.8.270">
    <property type="entry name" value="putative rabgap domain of human tbc1 domain family member 14 like domains"/>
    <property type="match status" value="1"/>
</dbReference>
<sequence>MEPITFTAKKHPFPNEVSVDFGLQLVGSLPVHSLTTMPMLPWVVAEVRRLSGQSSKKEAATRQVRLCVSPSGLRCEPEPGKSQQWDPLICSSIFECKPQHVHKLIHNSHDPSYFACLIKEDTVRRQSICYVFKADDQTKVPEIISSIRQAGKIARQEELRCPSEFDDTFAKKFEVLFCGRVTVAHKKAPPALIDECIEKFNHVSCSRRADWEAALPVPVPPIATPAEPRRPMRKSFSQPGLRSMAFRKEFQDGSLRNSRFFSSFEENDIESHLISGHNIVQPTDIEENRTMLFTIGQSEVYLISPDTKKIALEKNFKEISFCSQGIRHVDHFGFICRESSGGGGFHFVCYVFQCANEALVDEIMMTLKQAFTVAAVQRTAKAPAQLCEGCPLQNLHKLCERIEGMNSSKTKLELQKHLTTLTNQEQATIFEEVQKLRPRNEQRENELIISFLRCLYEEKQKEHTHIGEMKQTLQIAAENIGSELPPSATRFRLDMLKNKAKRSLTESLESILSRGNKARGLQEQSASMDLDSSVSSTLSNTSKEPSMGDKDTLPISESSFKLLGSSDDLSSDSESLLTEEPALLSPQQAFRRRANTLSHFPVECLEPPEPAQGSPGVSQRKLMRYHSVSTETPHERKDFESKANHVGDVDTTPVKTRRHSWRQQIFLRVATPQKASDSPGRYEDYSELGELPPRSPLEPVCEDGPFGPVPEEKKRTSHELRELWKKAILQQILLLRMEKENQKLQASENDLLNKRLKLDYEEITPCLKEVTAVWEKMLSTPGRSKIKCDMEKMHSAVGQGVPRHHRGEIWKFLAEQFHLKHPFPSKQQPKDVPYKELLKQLTSQQHAILIDLGRTFPTHPYFSAQLGAGQLSLYNILKAYSLLDQEVGYCQGLSFVAGILLLHMSEEEAFKMLTFLMFDMGLRKQYRPDMIILQIQMYQLSRLLHDYHRDLYNHLEEHEIGPSLYAAPWFLTVFASQFPLGFVARVFDMIFLQGSEVIFKVALSLLGSHKPLILQHENLETIVDFIKNTLPNLGLVQMEKTINQVFEMDIAKQLQAYEVEYHVLQEELIDSSPLSDNQRMDKLEKTNSSLRKQNLDLLEQLQVANGRIQSLEASVEKLLASENKLKQAALALELERSALLQMVEELRRQPAQLSEGPGA</sequence>
<dbReference type="GO" id="GO:0005096">
    <property type="term" value="F:GTPase activator activity"/>
    <property type="evidence" value="ECO:0007669"/>
    <property type="project" value="UniProtKB-KW"/>
</dbReference>